<protein>
    <submittedName>
        <fullName evidence="2">Uncharacterized protein</fullName>
    </submittedName>
</protein>
<organism evidence="2 3">
    <name type="scientific">Cotesia glomerata</name>
    <name type="common">Lepidopteran parasitic wasp</name>
    <name type="synonym">Apanteles glomeratus</name>
    <dbReference type="NCBI Taxonomy" id="32391"/>
    <lineage>
        <taxon>Eukaryota</taxon>
        <taxon>Metazoa</taxon>
        <taxon>Ecdysozoa</taxon>
        <taxon>Arthropoda</taxon>
        <taxon>Hexapoda</taxon>
        <taxon>Insecta</taxon>
        <taxon>Pterygota</taxon>
        <taxon>Neoptera</taxon>
        <taxon>Endopterygota</taxon>
        <taxon>Hymenoptera</taxon>
        <taxon>Apocrita</taxon>
        <taxon>Ichneumonoidea</taxon>
        <taxon>Braconidae</taxon>
        <taxon>Microgastrinae</taxon>
        <taxon>Cotesia</taxon>
    </lineage>
</organism>
<sequence length="145" mass="16062">MKIFISVITTLLLNPNSMSVSGVETIPDSINPVCFQFTWPGPRYDNTSQINIDCKKHNEPCFKPIVATLLNSSYFCGKVIEDKTVAIDYGCYTQKRDGHTIEVCACKSNGGHIPCNSSPEISNSLNKLIIITFFINLITDKLLLA</sequence>
<gene>
    <name evidence="2" type="ORF">KQX54_018812</name>
</gene>
<evidence type="ECO:0000256" key="1">
    <source>
        <dbReference type="SAM" id="SignalP"/>
    </source>
</evidence>
<keyword evidence="1" id="KW-0732">Signal</keyword>
<name>A0AAV7IS18_COTGL</name>
<accession>A0AAV7IS18</accession>
<keyword evidence="3" id="KW-1185">Reference proteome</keyword>
<feature type="signal peptide" evidence="1">
    <location>
        <begin position="1"/>
        <end position="19"/>
    </location>
</feature>
<proteinExistence type="predicted"/>
<evidence type="ECO:0000313" key="3">
    <source>
        <dbReference type="Proteomes" id="UP000826195"/>
    </source>
</evidence>
<evidence type="ECO:0000313" key="2">
    <source>
        <dbReference type="EMBL" id="KAH0555426.1"/>
    </source>
</evidence>
<dbReference type="AlphaFoldDB" id="A0AAV7IS18"/>
<comment type="caution">
    <text evidence="2">The sequence shown here is derived from an EMBL/GenBank/DDBJ whole genome shotgun (WGS) entry which is preliminary data.</text>
</comment>
<dbReference type="Proteomes" id="UP000826195">
    <property type="component" value="Unassembled WGS sequence"/>
</dbReference>
<reference evidence="2 3" key="1">
    <citation type="journal article" date="2021" name="J. Hered.">
        <title>A chromosome-level genome assembly of the parasitoid wasp, Cotesia glomerata (Hymenoptera: Braconidae).</title>
        <authorList>
            <person name="Pinto B.J."/>
            <person name="Weis J.J."/>
            <person name="Gamble T."/>
            <person name="Ode P.J."/>
            <person name="Paul R."/>
            <person name="Zaspel J.M."/>
        </authorList>
    </citation>
    <scope>NUCLEOTIDE SEQUENCE [LARGE SCALE GENOMIC DNA]</scope>
    <source>
        <strain evidence="2">CgM1</strain>
    </source>
</reference>
<feature type="chain" id="PRO_5043843459" evidence="1">
    <location>
        <begin position="20"/>
        <end position="145"/>
    </location>
</feature>
<dbReference type="EMBL" id="JAHXZJ010001119">
    <property type="protein sequence ID" value="KAH0555426.1"/>
    <property type="molecule type" value="Genomic_DNA"/>
</dbReference>